<gene>
    <name evidence="8" type="ORF">ALQ33_05145</name>
</gene>
<dbReference type="Gene3D" id="3.30.565.10">
    <property type="entry name" value="Histidine kinase-like ATPase, C-terminal domain"/>
    <property type="match status" value="1"/>
</dbReference>
<proteinExistence type="predicted"/>
<evidence type="ECO:0000259" key="7">
    <source>
        <dbReference type="PROSITE" id="PS50112"/>
    </source>
</evidence>
<dbReference type="InterPro" id="IPR005467">
    <property type="entry name" value="His_kinase_dom"/>
</dbReference>
<evidence type="ECO:0000313" key="8">
    <source>
        <dbReference type="EMBL" id="RMO79430.1"/>
    </source>
</evidence>
<dbReference type="CDD" id="cd00130">
    <property type="entry name" value="PAS"/>
    <property type="match status" value="1"/>
</dbReference>
<dbReference type="Pfam" id="PF00512">
    <property type="entry name" value="HisKA"/>
    <property type="match status" value="1"/>
</dbReference>
<feature type="modified residue" description="4-aspartylphosphate" evidence="4">
    <location>
        <position position="652"/>
    </location>
</feature>
<dbReference type="InterPro" id="IPR011006">
    <property type="entry name" value="CheY-like_superfamily"/>
</dbReference>
<dbReference type="SMART" id="SM00387">
    <property type="entry name" value="HATPase_c"/>
    <property type="match status" value="1"/>
</dbReference>
<dbReference type="InterPro" id="IPR036097">
    <property type="entry name" value="HisK_dim/P_sf"/>
</dbReference>
<evidence type="ECO:0000256" key="3">
    <source>
        <dbReference type="ARBA" id="ARBA00022553"/>
    </source>
</evidence>
<dbReference type="InterPro" id="IPR036890">
    <property type="entry name" value="HATPase_C_sf"/>
</dbReference>
<evidence type="ECO:0000313" key="9">
    <source>
        <dbReference type="Proteomes" id="UP000279372"/>
    </source>
</evidence>
<dbReference type="CDD" id="cd00082">
    <property type="entry name" value="HisKA"/>
    <property type="match status" value="1"/>
</dbReference>
<comment type="catalytic activity">
    <reaction evidence="1">
        <text>ATP + protein L-histidine = ADP + protein N-phospho-L-histidine.</text>
        <dbReference type="EC" id="2.7.13.3"/>
    </reaction>
</comment>
<protein>
    <recommendedName>
        <fullName evidence="2">histidine kinase</fullName>
        <ecNumber evidence="2">2.7.13.3</ecNumber>
    </recommendedName>
</protein>
<evidence type="ECO:0000259" key="5">
    <source>
        <dbReference type="PROSITE" id="PS50109"/>
    </source>
</evidence>
<dbReference type="PRINTS" id="PR00344">
    <property type="entry name" value="BCTRLSENSOR"/>
</dbReference>
<name>A0A3M3YAJ2_9PSED</name>
<dbReference type="Proteomes" id="UP000279372">
    <property type="component" value="Unassembled WGS sequence"/>
</dbReference>
<accession>A0A3M3YAJ2</accession>
<dbReference type="SMART" id="SM00448">
    <property type="entry name" value="REC"/>
    <property type="match status" value="1"/>
</dbReference>
<dbReference type="PANTHER" id="PTHR43065:SF42">
    <property type="entry name" value="TWO-COMPONENT SENSOR PPRA"/>
    <property type="match status" value="1"/>
</dbReference>
<dbReference type="PANTHER" id="PTHR43065">
    <property type="entry name" value="SENSOR HISTIDINE KINASE"/>
    <property type="match status" value="1"/>
</dbReference>
<dbReference type="InterPro" id="IPR013655">
    <property type="entry name" value="PAS_fold_3"/>
</dbReference>
<reference evidence="8 9" key="1">
    <citation type="submission" date="2018-08" db="EMBL/GenBank/DDBJ databases">
        <title>Recombination of ecologically and evolutionarily significant loci maintains genetic cohesion in the Pseudomonas syringae species complex.</title>
        <authorList>
            <person name="Dillon M."/>
            <person name="Thakur S."/>
            <person name="Almeida R.N.D."/>
            <person name="Weir B.S."/>
            <person name="Guttman D.S."/>
        </authorList>
    </citation>
    <scope>NUCLEOTIDE SEQUENCE [LARGE SCALE GENOMIC DNA]</scope>
    <source>
        <strain evidence="8 9">ICMP 8902</strain>
    </source>
</reference>
<dbReference type="PROSITE" id="PS50112">
    <property type="entry name" value="PAS"/>
    <property type="match status" value="1"/>
</dbReference>
<dbReference type="InterPro" id="IPR003594">
    <property type="entry name" value="HATPase_dom"/>
</dbReference>
<dbReference type="PROSITE" id="PS50109">
    <property type="entry name" value="HIS_KIN"/>
    <property type="match status" value="1"/>
</dbReference>
<dbReference type="SUPFAM" id="SSF47384">
    <property type="entry name" value="Homodimeric domain of signal transducing histidine kinase"/>
    <property type="match status" value="1"/>
</dbReference>
<dbReference type="Pfam" id="PF00072">
    <property type="entry name" value="Response_reg"/>
    <property type="match status" value="1"/>
</dbReference>
<dbReference type="SMART" id="SM00091">
    <property type="entry name" value="PAS"/>
    <property type="match status" value="1"/>
</dbReference>
<organism evidence="8 9">
    <name type="scientific">Pseudomonas syringae pv. philadelphi</name>
    <dbReference type="NCBI Taxonomy" id="251706"/>
    <lineage>
        <taxon>Bacteria</taxon>
        <taxon>Pseudomonadati</taxon>
        <taxon>Pseudomonadota</taxon>
        <taxon>Gammaproteobacteria</taxon>
        <taxon>Pseudomonadales</taxon>
        <taxon>Pseudomonadaceae</taxon>
        <taxon>Pseudomonas</taxon>
    </lineage>
</organism>
<dbReference type="Gene3D" id="1.10.287.130">
    <property type="match status" value="1"/>
</dbReference>
<evidence type="ECO:0000256" key="4">
    <source>
        <dbReference type="PROSITE-ProRule" id="PRU00169"/>
    </source>
</evidence>
<dbReference type="NCBIfam" id="TIGR00229">
    <property type="entry name" value="sensory_box"/>
    <property type="match status" value="1"/>
</dbReference>
<dbReference type="InterPro" id="IPR003661">
    <property type="entry name" value="HisK_dim/P_dom"/>
</dbReference>
<feature type="domain" description="PAS" evidence="7">
    <location>
        <begin position="216"/>
        <end position="286"/>
    </location>
</feature>
<dbReference type="Gene3D" id="3.30.450.20">
    <property type="entry name" value="PAS domain"/>
    <property type="match status" value="2"/>
</dbReference>
<dbReference type="AlphaFoldDB" id="A0A3M3YAJ2"/>
<evidence type="ECO:0000259" key="6">
    <source>
        <dbReference type="PROSITE" id="PS50110"/>
    </source>
</evidence>
<dbReference type="Gene3D" id="3.40.50.2300">
    <property type="match status" value="1"/>
</dbReference>
<dbReference type="Pfam" id="PF02518">
    <property type="entry name" value="HATPase_c"/>
    <property type="match status" value="1"/>
</dbReference>
<dbReference type="InterPro" id="IPR004358">
    <property type="entry name" value="Sig_transdc_His_kin-like_C"/>
</dbReference>
<evidence type="ECO:0000256" key="1">
    <source>
        <dbReference type="ARBA" id="ARBA00000085"/>
    </source>
</evidence>
<dbReference type="PROSITE" id="PS50110">
    <property type="entry name" value="RESPONSE_REGULATORY"/>
    <property type="match status" value="1"/>
</dbReference>
<comment type="caution">
    <text evidence="8">The sequence shown here is derived from an EMBL/GenBank/DDBJ whole genome shotgun (WGS) entry which is preliminary data.</text>
</comment>
<dbReference type="EC" id="2.7.13.3" evidence="2"/>
<dbReference type="InterPro" id="IPR000014">
    <property type="entry name" value="PAS"/>
</dbReference>
<dbReference type="SUPFAM" id="SSF52172">
    <property type="entry name" value="CheY-like"/>
    <property type="match status" value="1"/>
</dbReference>
<dbReference type="GO" id="GO:0000155">
    <property type="term" value="F:phosphorelay sensor kinase activity"/>
    <property type="evidence" value="ECO:0007669"/>
    <property type="project" value="InterPro"/>
</dbReference>
<dbReference type="EMBL" id="RBQB01000363">
    <property type="protein sequence ID" value="RMO79430.1"/>
    <property type="molecule type" value="Genomic_DNA"/>
</dbReference>
<dbReference type="InterPro" id="IPR001789">
    <property type="entry name" value="Sig_transdc_resp-reg_receiver"/>
</dbReference>
<dbReference type="SMART" id="SM00388">
    <property type="entry name" value="HisKA"/>
    <property type="match status" value="1"/>
</dbReference>
<dbReference type="SUPFAM" id="SSF55874">
    <property type="entry name" value="ATPase domain of HSP90 chaperone/DNA topoisomerase II/histidine kinase"/>
    <property type="match status" value="1"/>
</dbReference>
<feature type="domain" description="Response regulatory" evidence="6">
    <location>
        <begin position="602"/>
        <end position="718"/>
    </location>
</feature>
<dbReference type="SUPFAM" id="SSF55785">
    <property type="entry name" value="PYP-like sensor domain (PAS domain)"/>
    <property type="match status" value="2"/>
</dbReference>
<feature type="domain" description="Histidine kinase" evidence="5">
    <location>
        <begin position="354"/>
        <end position="578"/>
    </location>
</feature>
<dbReference type="InterPro" id="IPR035965">
    <property type="entry name" value="PAS-like_dom_sf"/>
</dbReference>
<dbReference type="Pfam" id="PF08447">
    <property type="entry name" value="PAS_3"/>
    <property type="match status" value="1"/>
</dbReference>
<evidence type="ECO:0000256" key="2">
    <source>
        <dbReference type="ARBA" id="ARBA00012438"/>
    </source>
</evidence>
<keyword evidence="3 4" id="KW-0597">Phosphoprotein</keyword>
<dbReference type="CDD" id="cd18161">
    <property type="entry name" value="REC_hyHK_blue-like"/>
    <property type="match status" value="1"/>
</dbReference>
<sequence length="721" mass="79264">MRIDFKRKHLHLNALHQDTAREERAEVISPNGFPAGDSKAAETIRSKDWNRTSLGPIGRWPASLKNTLNLILNSPESMYLLWGPDLIFFHNDAYTPILGPRKNEAIGALVTDLWADVWDQVAPLVIDALAGKACHFQNMPLRMARYGETEQTWWSFSFSPVIDEHGETVGMFCITNETTQHVLNQQALLDNERQRLELIDRLVSLEKRQTATLEQRTLELDTFWELSPDPLAILDFNGMFLRVNPAWTAILGRTQQELLGSSIMTLLHPDDVGNTQNALKHAVSHVLPLFENRYQHVDGTYHWFGWTAAPGNGIIFALGKHLNHEKQRIEALRIAEETLIQSQKMEAVGQLTGGLAHDFNNLLMGITGNMELLLSRIRQERFTELERYINSALEGSRRAASLTHRLLAFSRRQTLAPKATDIDHLVAGMDELIRRTVGPAIDMQVVASHGLWSTLVDPHQLENSLLNLCLNAKDAMPDGGRLLIQTANRTLTATAAARFGLPAGRYVELSVSDTGTGMGKDIIGRVFDPFFTTKPTGMGTGLGLSMIYGFARQSGGAVNIVSDVGEGAKICILLPMHEGEAETSALDSGELQVPAPGTGDETILVVDDEPAVRLLIAELLEDLGHVVLQAEKGSDALVILQSKAAIDLLITDVGLPGGMNGRQVADAARDVRPDLKVLFVTGYAENAVLAHDTLEPGMHVLPKPFAIAELISRVTALLEGE</sequence>